<accession>A0ACC1S6Z7</accession>
<evidence type="ECO:0000313" key="2">
    <source>
        <dbReference type="Proteomes" id="UP001148629"/>
    </source>
</evidence>
<comment type="caution">
    <text evidence="1">The sequence shown here is derived from an EMBL/GenBank/DDBJ whole genome shotgun (WGS) entry which is preliminary data.</text>
</comment>
<dbReference type="EMBL" id="JANRMS010000881">
    <property type="protein sequence ID" value="KAJ3533309.1"/>
    <property type="molecule type" value="Genomic_DNA"/>
</dbReference>
<evidence type="ECO:0000313" key="1">
    <source>
        <dbReference type="EMBL" id="KAJ3533309.1"/>
    </source>
</evidence>
<protein>
    <submittedName>
        <fullName evidence="1">Uncharacterized protein</fullName>
    </submittedName>
</protein>
<dbReference type="Proteomes" id="UP001148629">
    <property type="component" value="Unassembled WGS sequence"/>
</dbReference>
<name>A0ACC1S6Z7_9HYPO</name>
<sequence>MSSCLQIYKASAPVPTSWESIPASDRTSPRTDSFEAIDVIEEWMEICDNEEDHLDCREEDLPELPTRVVDVQDGVRLVEGQGQRSLYMCLSHCWGSSQIITTTQATLKDRQRGIAMEDLSNTFRDAVLLTRRLEIPYIWIDSLCIIQDDRRDWEIESAKMSSIYSHSFLTIAATHSRDGRGGLYTDTPDFKVSGTTPAGEEYCLFFRERIDHHLEVTTAPDRSTAERGYIGYGTAARHPLLTRAWVYQERLLSPRIVHFGPYEVFYECLTDTRCECGGITNNGSSDVNPASLGKLMYSEALYSWAEGEEWHVYAAYYMARVWRTMVCSYTALGITKPSDRLPAIGGLAKKMATSRKQTYVAGLWENSLSDDLIWTITQSEGEKKPRQDPLAAPTWSWASVGTHVWYWDPILSWDPEEDITEDERPPYQHFARVECWDVEPDGVDEFGPLKRGTVTITDLAAVGTIERDVNLDDRWGAMSYYVRFSPTLRLKMQADYQLDHEGQYQVLPGTMVLCIRMSLVQEGRTEYLVSLVLKATGDGTDFERIGSLLVQSRPPPVDPLGGIYAEGVEQSVTIR</sequence>
<organism evidence="1 2">
    <name type="scientific">Fusarium decemcellulare</name>
    <dbReference type="NCBI Taxonomy" id="57161"/>
    <lineage>
        <taxon>Eukaryota</taxon>
        <taxon>Fungi</taxon>
        <taxon>Dikarya</taxon>
        <taxon>Ascomycota</taxon>
        <taxon>Pezizomycotina</taxon>
        <taxon>Sordariomycetes</taxon>
        <taxon>Hypocreomycetidae</taxon>
        <taxon>Hypocreales</taxon>
        <taxon>Nectriaceae</taxon>
        <taxon>Fusarium</taxon>
        <taxon>Fusarium decemcellulare species complex</taxon>
    </lineage>
</organism>
<reference evidence="1" key="1">
    <citation type="submission" date="2022-08" db="EMBL/GenBank/DDBJ databases">
        <title>Genome Sequence of Fusarium decemcellulare.</title>
        <authorList>
            <person name="Buettner E."/>
        </authorList>
    </citation>
    <scope>NUCLEOTIDE SEQUENCE</scope>
    <source>
        <strain evidence="1">Babe19</strain>
    </source>
</reference>
<gene>
    <name evidence="1" type="ORF">NM208_g8045</name>
</gene>
<proteinExistence type="predicted"/>
<keyword evidence="2" id="KW-1185">Reference proteome</keyword>